<feature type="region of interest" description="Disordered" evidence="1">
    <location>
        <begin position="391"/>
        <end position="417"/>
    </location>
</feature>
<feature type="transmembrane region" description="Helical" evidence="2">
    <location>
        <begin position="759"/>
        <end position="782"/>
    </location>
</feature>
<reference evidence="3 4" key="1">
    <citation type="submission" date="2023-02" db="EMBL/GenBank/DDBJ databases">
        <title>LHISI_Scaffold_Assembly.</title>
        <authorList>
            <person name="Stuart O.P."/>
            <person name="Cleave R."/>
            <person name="Magrath M.J.L."/>
            <person name="Mikheyev A.S."/>
        </authorList>
    </citation>
    <scope>NUCLEOTIDE SEQUENCE [LARGE SCALE GENOMIC DNA]</scope>
    <source>
        <strain evidence="3">Daus_M_001</strain>
        <tissue evidence="3">Leg muscle</tissue>
    </source>
</reference>
<name>A0ABQ9IA43_9NEOP</name>
<comment type="caution">
    <text evidence="3">The sequence shown here is derived from an EMBL/GenBank/DDBJ whole genome shotgun (WGS) entry which is preliminary data.</text>
</comment>
<gene>
    <name evidence="3" type="ORF">PR048_006136</name>
</gene>
<evidence type="ECO:0000313" key="4">
    <source>
        <dbReference type="Proteomes" id="UP001159363"/>
    </source>
</evidence>
<proteinExistence type="predicted"/>
<keyword evidence="2" id="KW-0472">Membrane</keyword>
<evidence type="ECO:0000256" key="1">
    <source>
        <dbReference type="SAM" id="MobiDB-lite"/>
    </source>
</evidence>
<accession>A0ABQ9IA43</accession>
<keyword evidence="2" id="KW-1133">Transmembrane helix</keyword>
<evidence type="ECO:0000256" key="2">
    <source>
        <dbReference type="SAM" id="Phobius"/>
    </source>
</evidence>
<feature type="region of interest" description="Disordered" evidence="1">
    <location>
        <begin position="944"/>
        <end position="963"/>
    </location>
</feature>
<sequence length="963" mass="105499">MRPVRQDGNVSSAGALITDASRHVSPYKRTCLRFTSTETNELDTPRAKSFSHLASPQPRLRPKNSCYAIHATARFPAQGWIAQLLPPAVLQPYSHHDSQSSVRGPDISTLREIVMVPIAGHGYPVPLCRDACLLEWLPSLVDSFLGTSCVVSSLLCRHDSIVACLLGRNREALGTGPAWRFGRRLVPDPIELGWASTRASHAITVPESHLTSHLPSVAARVGSPTVNYNRGGGGQSWVARQHHPAPSKIHSCSDSHEPKLHSQPHILGTVFLGNPPVSAWVPASDVSLARPADQATYPTPLPAPYSPSGRTYPLLATKYLPIWSITLCMPHRRARRGKAAEQGLAQAGGLKSSGSGVSQVYTWKEEVPTHPELTSVPRKAQCSIIEVTKPSNAGPKKNPVLAGTTASPSSKGGRSLAPPTNCYGHKGYAYRTNWRPGCLTTSIALGVYIENSFFTTCVMEWSNEIPTDMHFTYGEMTCNASAACHRYTGKFPARHLPDARAFTSGHRRLDDELSQLVQDEPLNLREDILYMHNCVPKHLSCTARQYMDALPAKASRTGPVNDENELAGAFSRLSAANRVNSWLPNMRLTPQPGDELLRGPQPTATVYKEQPRSKQRLLEQYSKMAKIPHYSTPSEDHGGWTVSLLTSHQGKQGSIPGRVTPEFSHVGIVPDDAFGRWVLSGISRSSHPFIPALPHTHLSHPHRLSKDLAVKSRLNLFSLIHYKRNDIRQATWSPLGTTGYKCNGALARSNFSVDIRALLVPWILTVIITMLLDLSHIIYLFALNTRASDKDATATHIERAIVATQTDPVQSVAKFYIVPVSVIVPNTAPSGRELRWRFADTFNKLLLLQCVLYSSPGLDTDTARQFAALCSIYRSPSRGRGDVVVRLLVSHLGEPGSVPGGIAHLLSQVGIMPDDTAGRPVFSALSFRCWTILTSLHHHRLSRPQISPQSTYRSHASLTQTPA</sequence>
<keyword evidence="4" id="KW-1185">Reference proteome</keyword>
<protein>
    <submittedName>
        <fullName evidence="3">Uncharacterized protein</fullName>
    </submittedName>
</protein>
<keyword evidence="2" id="KW-0812">Transmembrane</keyword>
<evidence type="ECO:0000313" key="3">
    <source>
        <dbReference type="EMBL" id="KAJ8893538.1"/>
    </source>
</evidence>
<organism evidence="3 4">
    <name type="scientific">Dryococelus australis</name>
    <dbReference type="NCBI Taxonomy" id="614101"/>
    <lineage>
        <taxon>Eukaryota</taxon>
        <taxon>Metazoa</taxon>
        <taxon>Ecdysozoa</taxon>
        <taxon>Arthropoda</taxon>
        <taxon>Hexapoda</taxon>
        <taxon>Insecta</taxon>
        <taxon>Pterygota</taxon>
        <taxon>Neoptera</taxon>
        <taxon>Polyneoptera</taxon>
        <taxon>Phasmatodea</taxon>
        <taxon>Verophasmatodea</taxon>
        <taxon>Anareolatae</taxon>
        <taxon>Phasmatidae</taxon>
        <taxon>Eurycanthinae</taxon>
        <taxon>Dryococelus</taxon>
    </lineage>
</organism>
<dbReference type="Proteomes" id="UP001159363">
    <property type="component" value="Chromosome 2"/>
</dbReference>
<dbReference type="EMBL" id="JARBHB010000002">
    <property type="protein sequence ID" value="KAJ8893538.1"/>
    <property type="molecule type" value="Genomic_DNA"/>
</dbReference>